<proteinExistence type="predicted"/>
<evidence type="ECO:0000313" key="3">
    <source>
        <dbReference type="Proteomes" id="UP000694892"/>
    </source>
</evidence>
<dbReference type="Proteomes" id="UP000694892">
    <property type="component" value="Chromosome 2S"/>
</dbReference>
<organism evidence="2 3">
    <name type="scientific">Xenopus laevis</name>
    <name type="common">African clawed frog</name>
    <dbReference type="NCBI Taxonomy" id="8355"/>
    <lineage>
        <taxon>Eukaryota</taxon>
        <taxon>Metazoa</taxon>
        <taxon>Chordata</taxon>
        <taxon>Craniata</taxon>
        <taxon>Vertebrata</taxon>
        <taxon>Euteleostomi</taxon>
        <taxon>Amphibia</taxon>
        <taxon>Batrachia</taxon>
        <taxon>Anura</taxon>
        <taxon>Pipoidea</taxon>
        <taxon>Pipidae</taxon>
        <taxon>Xenopodinae</taxon>
        <taxon>Xenopus</taxon>
        <taxon>Xenopus</taxon>
    </lineage>
</organism>
<dbReference type="EMBL" id="CM004469">
    <property type="protein sequence ID" value="OCT92767.1"/>
    <property type="molecule type" value="Genomic_DNA"/>
</dbReference>
<accession>A0A974DJF0</accession>
<protein>
    <submittedName>
        <fullName evidence="2">Uncharacterized protein</fullName>
    </submittedName>
</protein>
<feature type="region of interest" description="Disordered" evidence="1">
    <location>
        <begin position="67"/>
        <end position="103"/>
    </location>
</feature>
<name>A0A974DJF0_XENLA</name>
<feature type="region of interest" description="Disordered" evidence="1">
    <location>
        <begin position="1"/>
        <end position="36"/>
    </location>
</feature>
<reference evidence="3" key="1">
    <citation type="journal article" date="2016" name="Nature">
        <title>Genome evolution in the allotetraploid frog Xenopus laevis.</title>
        <authorList>
            <person name="Session A.M."/>
            <person name="Uno Y."/>
            <person name="Kwon T."/>
            <person name="Chapman J.A."/>
            <person name="Toyoda A."/>
            <person name="Takahashi S."/>
            <person name="Fukui A."/>
            <person name="Hikosaka A."/>
            <person name="Suzuki A."/>
            <person name="Kondo M."/>
            <person name="van Heeringen S.J."/>
            <person name="Quigley I."/>
            <person name="Heinz S."/>
            <person name="Ogino H."/>
            <person name="Ochi H."/>
            <person name="Hellsten U."/>
            <person name="Lyons J.B."/>
            <person name="Simakov O."/>
            <person name="Putnam N."/>
            <person name="Stites J."/>
            <person name="Kuroki Y."/>
            <person name="Tanaka T."/>
            <person name="Michiue T."/>
            <person name="Watanabe M."/>
            <person name="Bogdanovic O."/>
            <person name="Lister R."/>
            <person name="Georgiou G."/>
            <person name="Paranjpe S.S."/>
            <person name="van Kruijsbergen I."/>
            <person name="Shu S."/>
            <person name="Carlson J."/>
            <person name="Kinoshita T."/>
            <person name="Ohta Y."/>
            <person name="Mawaribuchi S."/>
            <person name="Jenkins J."/>
            <person name="Grimwood J."/>
            <person name="Schmutz J."/>
            <person name="Mitros T."/>
            <person name="Mozaffari S.V."/>
            <person name="Suzuki Y."/>
            <person name="Haramoto Y."/>
            <person name="Yamamoto T.S."/>
            <person name="Takagi C."/>
            <person name="Heald R."/>
            <person name="Miller K."/>
            <person name="Haudenschild C."/>
            <person name="Kitzman J."/>
            <person name="Nakayama T."/>
            <person name="Izutsu Y."/>
            <person name="Robert J."/>
            <person name="Fortriede J."/>
            <person name="Burns K."/>
            <person name="Lotay V."/>
            <person name="Karimi K."/>
            <person name="Yasuoka Y."/>
            <person name="Dichmann D.S."/>
            <person name="Flajnik M.F."/>
            <person name="Houston D.W."/>
            <person name="Shendure J."/>
            <person name="DuPasquier L."/>
            <person name="Vize P.D."/>
            <person name="Zorn A.M."/>
            <person name="Ito M."/>
            <person name="Marcotte E.M."/>
            <person name="Wallingford J.B."/>
            <person name="Ito Y."/>
            <person name="Asashima M."/>
            <person name="Ueno N."/>
            <person name="Matsuda Y."/>
            <person name="Veenstra G.J."/>
            <person name="Fujiyama A."/>
            <person name="Harland R.M."/>
            <person name="Taira M."/>
            <person name="Rokhsar D.S."/>
        </authorList>
    </citation>
    <scope>NUCLEOTIDE SEQUENCE [LARGE SCALE GENOMIC DNA]</scope>
    <source>
        <strain evidence="3">J</strain>
    </source>
</reference>
<sequence>MSLSRGASSCRQSSSPKRANMKEEGAVTQLLEGRNTHTGDCPYTTAGHNWELLVGYLWCRETGKLRQPGRPQFQGPHKATASQDKPAGPPEPPPPPCLSHPALPPALTFTIAGAATTPTGVAFHPRHSIQSPGNEREPELCSRPLSVHAQAYSTLVSPKQFSCCRFRLSRPTRRRLSQGMAAIFLARRKSSPAEPGGYLRFERSGRRPHLQLLKISPGKRANKYPLSTA</sequence>
<gene>
    <name evidence="2" type="ORF">XELAEV_18015831mg</name>
</gene>
<feature type="compositionally biased region" description="Pro residues" evidence="1">
    <location>
        <begin position="87"/>
        <end position="103"/>
    </location>
</feature>
<feature type="compositionally biased region" description="Low complexity" evidence="1">
    <location>
        <begin position="1"/>
        <end position="15"/>
    </location>
</feature>
<evidence type="ECO:0000313" key="2">
    <source>
        <dbReference type="EMBL" id="OCT92767.1"/>
    </source>
</evidence>
<evidence type="ECO:0000256" key="1">
    <source>
        <dbReference type="SAM" id="MobiDB-lite"/>
    </source>
</evidence>
<dbReference type="AlphaFoldDB" id="A0A974DJF0"/>